<dbReference type="OrthoDB" id="5330228at2759"/>
<evidence type="ECO:0000256" key="4">
    <source>
        <dbReference type="PROSITE-ProRule" id="PRU00175"/>
    </source>
</evidence>
<feature type="domain" description="RING-type" evidence="7">
    <location>
        <begin position="151"/>
        <end position="189"/>
    </location>
</feature>
<dbReference type="GO" id="GO:0061630">
    <property type="term" value="F:ubiquitin protein ligase activity"/>
    <property type="evidence" value="ECO:0007669"/>
    <property type="project" value="TreeGrafter"/>
</dbReference>
<feature type="region of interest" description="Disordered" evidence="6">
    <location>
        <begin position="270"/>
        <end position="338"/>
    </location>
</feature>
<dbReference type="InterPro" id="IPR013083">
    <property type="entry name" value="Znf_RING/FYVE/PHD"/>
</dbReference>
<keyword evidence="9" id="KW-1185">Reference proteome</keyword>
<dbReference type="GO" id="GO:0008270">
    <property type="term" value="F:zinc ion binding"/>
    <property type="evidence" value="ECO:0007669"/>
    <property type="project" value="UniProtKB-KW"/>
</dbReference>
<accession>A0A226EVE5</accession>
<dbReference type="PANTHER" id="PTHR23327">
    <property type="entry name" value="RING FINGER PROTEIN 127"/>
    <property type="match status" value="1"/>
</dbReference>
<feature type="compositionally biased region" description="Basic and acidic residues" evidence="6">
    <location>
        <begin position="773"/>
        <end position="799"/>
    </location>
</feature>
<dbReference type="InterPro" id="IPR017907">
    <property type="entry name" value="Znf_RING_CS"/>
</dbReference>
<evidence type="ECO:0000256" key="1">
    <source>
        <dbReference type="ARBA" id="ARBA00022723"/>
    </source>
</evidence>
<feature type="compositionally biased region" description="Low complexity" evidence="6">
    <location>
        <begin position="292"/>
        <end position="303"/>
    </location>
</feature>
<keyword evidence="1" id="KW-0479">Metal-binding</keyword>
<feature type="compositionally biased region" description="Low complexity" evidence="6">
    <location>
        <begin position="724"/>
        <end position="739"/>
    </location>
</feature>
<protein>
    <submittedName>
        <fullName evidence="8">E3 ubiquitin-protein ligase RNF8</fullName>
    </submittedName>
</protein>
<dbReference type="SUPFAM" id="SSF57850">
    <property type="entry name" value="RING/U-box"/>
    <property type="match status" value="1"/>
</dbReference>
<feature type="compositionally biased region" description="Low complexity" evidence="6">
    <location>
        <begin position="692"/>
        <end position="711"/>
    </location>
</feature>
<name>A0A226EVE5_FOLCA</name>
<evidence type="ECO:0000256" key="2">
    <source>
        <dbReference type="ARBA" id="ARBA00022771"/>
    </source>
</evidence>
<dbReference type="AlphaFoldDB" id="A0A226EVE5"/>
<dbReference type="Pfam" id="PF13923">
    <property type="entry name" value="zf-C3HC4_2"/>
    <property type="match status" value="1"/>
</dbReference>
<feature type="region of interest" description="Disordered" evidence="6">
    <location>
        <begin position="228"/>
        <end position="251"/>
    </location>
</feature>
<keyword evidence="3" id="KW-0862">Zinc</keyword>
<keyword evidence="5" id="KW-0175">Coiled coil</keyword>
<evidence type="ECO:0000313" key="9">
    <source>
        <dbReference type="Proteomes" id="UP000198287"/>
    </source>
</evidence>
<feature type="region of interest" description="Disordered" evidence="6">
    <location>
        <begin position="773"/>
        <end position="823"/>
    </location>
</feature>
<evidence type="ECO:0000256" key="5">
    <source>
        <dbReference type="SAM" id="Coils"/>
    </source>
</evidence>
<feature type="region of interest" description="Disordered" evidence="6">
    <location>
        <begin position="353"/>
        <end position="437"/>
    </location>
</feature>
<evidence type="ECO:0000256" key="3">
    <source>
        <dbReference type="ARBA" id="ARBA00022833"/>
    </source>
</evidence>
<feature type="region of interest" description="Disordered" evidence="6">
    <location>
        <begin position="692"/>
        <end position="751"/>
    </location>
</feature>
<evidence type="ECO:0000256" key="6">
    <source>
        <dbReference type="SAM" id="MobiDB-lite"/>
    </source>
</evidence>
<feature type="coiled-coil region" evidence="5">
    <location>
        <begin position="87"/>
        <end position="124"/>
    </location>
</feature>
<comment type="caution">
    <text evidence="8">The sequence shown here is derived from an EMBL/GenBank/DDBJ whole genome shotgun (WGS) entry which is preliminary data.</text>
</comment>
<dbReference type="PROSITE" id="PS00518">
    <property type="entry name" value="ZF_RING_1"/>
    <property type="match status" value="1"/>
</dbReference>
<feature type="compositionally biased region" description="Polar residues" evidence="6">
    <location>
        <begin position="712"/>
        <end position="723"/>
    </location>
</feature>
<dbReference type="InterPro" id="IPR001841">
    <property type="entry name" value="Znf_RING"/>
</dbReference>
<sequence>MGREDSQKLLVPKVEAPEKDMNVAVGDDVLPGSNEGGGCIIPSPSTQKIEQQQQTISGGGSNSKKRIRTATVLDEVDKKFLLEQYVSERQKNVNLQLQNRVSQLERELRDKERAAQEKEKLHLETLALAESHHRENVLGEIGRLLETEFNCSICNDIYIDPAVLSCGHTYCSYCINRALAIDCLCPVCRTGYNFNPPSKNIEMRNFINKIFQMLPEDMRTTRDQVLQERAALPNPSSNENNRNRSRRRRSRSVSPFDLFGMFNDDDAFRERRSRSRSVSTLSDSDDSDDDSAISFFDLRASPRSPSPPERPVRSRTRSRSPTASSRRRRSPTARYSGGLIPLPWRSPFWASTPASRTSRYASPSITEDRRPRQTARRGRAFSTGRSFAGTTSGGRRYGWGPPRRQIHPIRESTSSNNNIDNNIPSSSGSNVGASEGNRRRMSLLSPYRPFTHRSGRWVSNFGPTRDSPSTSSALRIQLPIPPRMVRRPLPIPDSFEDTLSRRDPPANFVPGCGPSTASTGENVSVSAPQPMLNHDHSYTSNAASVIVAAISAARSRPIATTSVSQSTGNTVPEANSTVMSDIERLEQTRRLYASNAAASSRSTGTGTLSQALAMLSPPSASDNLADRESSSILNNHASVNISNITNLISNEIEPRRSPRIASARQFRHRFLAPISGGYRETERQNEHNMNSENEINNQDQNQSSSNGHGQDFSQQENQSSRGNGSVISSTGGTRGSSVGDSPTSSEMDAMPSIAPIDSAGIDAMRRFVHDLHNYRGSGRDTSRADSSHRDRDRTRDRRSTAIVANNSRSSRDNRPRSGRRSSVDVRNIQFF</sequence>
<dbReference type="PROSITE" id="PS50089">
    <property type="entry name" value="ZF_RING_2"/>
    <property type="match status" value="1"/>
</dbReference>
<evidence type="ECO:0000259" key="7">
    <source>
        <dbReference type="PROSITE" id="PS50089"/>
    </source>
</evidence>
<dbReference type="STRING" id="158441.A0A226EVE5"/>
<dbReference type="PANTHER" id="PTHR23327:SF42">
    <property type="entry name" value="LON PEPTIDASE N-TERMINAL DOMAIN AND RING FINGER PROTEIN C14F5.10C"/>
    <property type="match status" value="1"/>
</dbReference>
<feature type="compositionally biased region" description="Polar residues" evidence="6">
    <location>
        <begin position="353"/>
        <end position="365"/>
    </location>
</feature>
<dbReference type="EMBL" id="LNIX01000002">
    <property type="protein sequence ID" value="OXA61147.1"/>
    <property type="molecule type" value="Genomic_DNA"/>
</dbReference>
<feature type="compositionally biased region" description="Low complexity" evidence="6">
    <location>
        <begin position="412"/>
        <end position="430"/>
    </location>
</feature>
<reference evidence="8 9" key="1">
    <citation type="submission" date="2015-12" db="EMBL/GenBank/DDBJ databases">
        <title>The genome of Folsomia candida.</title>
        <authorList>
            <person name="Faddeeva A."/>
            <person name="Derks M.F."/>
            <person name="Anvar Y."/>
            <person name="Smit S."/>
            <person name="Van Straalen N."/>
            <person name="Roelofs D."/>
        </authorList>
    </citation>
    <scope>NUCLEOTIDE SEQUENCE [LARGE SCALE GENOMIC DNA]</scope>
    <source>
        <strain evidence="8 9">VU population</strain>
        <tissue evidence="8">Whole body</tissue>
    </source>
</reference>
<gene>
    <name evidence="8" type="ORF">Fcan01_05128</name>
</gene>
<proteinExistence type="predicted"/>
<dbReference type="Gene3D" id="3.30.40.10">
    <property type="entry name" value="Zinc/RING finger domain, C3HC4 (zinc finger)"/>
    <property type="match status" value="1"/>
</dbReference>
<keyword evidence="2 4" id="KW-0863">Zinc-finger</keyword>
<organism evidence="8 9">
    <name type="scientific">Folsomia candida</name>
    <name type="common">Springtail</name>
    <dbReference type="NCBI Taxonomy" id="158441"/>
    <lineage>
        <taxon>Eukaryota</taxon>
        <taxon>Metazoa</taxon>
        <taxon>Ecdysozoa</taxon>
        <taxon>Arthropoda</taxon>
        <taxon>Hexapoda</taxon>
        <taxon>Collembola</taxon>
        <taxon>Entomobryomorpha</taxon>
        <taxon>Isotomoidea</taxon>
        <taxon>Isotomidae</taxon>
        <taxon>Proisotominae</taxon>
        <taxon>Folsomia</taxon>
    </lineage>
</organism>
<dbReference type="SMART" id="SM00184">
    <property type="entry name" value="RING"/>
    <property type="match status" value="1"/>
</dbReference>
<dbReference type="Proteomes" id="UP000198287">
    <property type="component" value="Unassembled WGS sequence"/>
</dbReference>
<evidence type="ECO:0000313" key="8">
    <source>
        <dbReference type="EMBL" id="OXA61147.1"/>
    </source>
</evidence>